<dbReference type="EMBL" id="CAMXCT010001657">
    <property type="protein sequence ID" value="CAI3991963.1"/>
    <property type="molecule type" value="Genomic_DNA"/>
</dbReference>
<keyword evidence="4" id="KW-1185">Reference proteome</keyword>
<reference evidence="2" key="1">
    <citation type="submission" date="2022-10" db="EMBL/GenBank/DDBJ databases">
        <authorList>
            <person name="Chen Y."/>
            <person name="Dougan E. K."/>
            <person name="Chan C."/>
            <person name="Rhodes N."/>
            <person name="Thang M."/>
        </authorList>
    </citation>
    <scope>NUCLEOTIDE SEQUENCE</scope>
</reference>
<name>A0A9P1CJ88_9DINO</name>
<evidence type="ECO:0000313" key="2">
    <source>
        <dbReference type="EMBL" id="CAI3991963.1"/>
    </source>
</evidence>
<reference evidence="3 4" key="2">
    <citation type="submission" date="2024-05" db="EMBL/GenBank/DDBJ databases">
        <authorList>
            <person name="Chen Y."/>
            <person name="Shah S."/>
            <person name="Dougan E. K."/>
            <person name="Thang M."/>
            <person name="Chan C."/>
        </authorList>
    </citation>
    <scope>NUCLEOTIDE SEQUENCE [LARGE SCALE GENOMIC DNA]</scope>
</reference>
<evidence type="ECO:0000313" key="3">
    <source>
        <dbReference type="EMBL" id="CAL4779275.1"/>
    </source>
</evidence>
<comment type="caution">
    <text evidence="2">The sequence shown here is derived from an EMBL/GenBank/DDBJ whole genome shotgun (WGS) entry which is preliminary data.</text>
</comment>
<dbReference type="Pfam" id="PF06282">
    <property type="entry name" value="DUF1036"/>
    <property type="match status" value="1"/>
</dbReference>
<dbReference type="EMBL" id="CAMXCT030001657">
    <property type="protein sequence ID" value="CAL4779275.1"/>
    <property type="molecule type" value="Genomic_DNA"/>
</dbReference>
<dbReference type="EMBL" id="CAMXCT020001657">
    <property type="protein sequence ID" value="CAL1145338.1"/>
    <property type="molecule type" value="Genomic_DNA"/>
</dbReference>
<feature type="region of interest" description="Disordered" evidence="1">
    <location>
        <begin position="172"/>
        <end position="212"/>
    </location>
</feature>
<accession>A0A9P1CJ88</accession>
<dbReference type="Proteomes" id="UP001152797">
    <property type="component" value="Unassembled WGS sequence"/>
</dbReference>
<evidence type="ECO:0000256" key="1">
    <source>
        <dbReference type="SAM" id="MobiDB-lite"/>
    </source>
</evidence>
<dbReference type="AlphaFoldDB" id="A0A9P1CJ88"/>
<sequence>MQTLWNDILKGKWYHADVSGWRVEARGGWETYKGRECQWGICGPWISGQTQAYVQVSVHLKGHFFYVKNSCHKKVQVAIRYKRTNGQWATECWWKLNPNQGFYLADNGDRLITENKIWYYYAEEIGGGGVWSGTDNTKTCGGRTLRMKEKNYVDSDRDLYLRLTCSNAKSSEVGEDLGLDPDKSNSSADVGVGERIEEIPGADNASTRELLP</sequence>
<gene>
    <name evidence="2" type="ORF">C1SCF055_LOCUS18825</name>
</gene>
<proteinExistence type="predicted"/>
<organism evidence="2">
    <name type="scientific">Cladocopium goreaui</name>
    <dbReference type="NCBI Taxonomy" id="2562237"/>
    <lineage>
        <taxon>Eukaryota</taxon>
        <taxon>Sar</taxon>
        <taxon>Alveolata</taxon>
        <taxon>Dinophyceae</taxon>
        <taxon>Suessiales</taxon>
        <taxon>Symbiodiniaceae</taxon>
        <taxon>Cladocopium</taxon>
    </lineage>
</organism>
<dbReference type="InterPro" id="IPR009380">
    <property type="entry name" value="DUF1036"/>
</dbReference>
<dbReference type="OrthoDB" id="408312at2759"/>
<evidence type="ECO:0000313" key="4">
    <source>
        <dbReference type="Proteomes" id="UP001152797"/>
    </source>
</evidence>
<protein>
    <submittedName>
        <fullName evidence="3">Bulb-type lectin domain-containing protein</fullName>
    </submittedName>
</protein>